<evidence type="ECO:0000313" key="7">
    <source>
        <dbReference type="Proteomes" id="UP000630718"/>
    </source>
</evidence>
<dbReference type="Pfam" id="PF01638">
    <property type="entry name" value="HxlR"/>
    <property type="match status" value="1"/>
</dbReference>
<accession>A0A919A8Y2</accession>
<dbReference type="PANTHER" id="PTHR33204">
    <property type="entry name" value="TRANSCRIPTIONAL REGULATOR, MARR FAMILY"/>
    <property type="match status" value="1"/>
</dbReference>
<proteinExistence type="predicted"/>
<dbReference type="InterPro" id="IPR002577">
    <property type="entry name" value="HTH_HxlR"/>
</dbReference>
<dbReference type="InterPro" id="IPR036388">
    <property type="entry name" value="WH-like_DNA-bd_sf"/>
</dbReference>
<evidence type="ECO:0000256" key="1">
    <source>
        <dbReference type="ARBA" id="ARBA00023015"/>
    </source>
</evidence>
<keyword evidence="2" id="KW-0238">DNA-binding</keyword>
<dbReference type="SUPFAM" id="SSF46785">
    <property type="entry name" value="Winged helix' DNA-binding domain"/>
    <property type="match status" value="1"/>
</dbReference>
<comment type="caution">
    <text evidence="6">The sequence shown here is derived from an EMBL/GenBank/DDBJ whole genome shotgun (WGS) entry which is preliminary data.</text>
</comment>
<sequence length="138" mass="15445">MDGQEGTSRTPGHPGVTPHRGDLFDAACPTRHLLDRVGTKWTTMLVLTLDRTGGELRFAELKRAMTGISQKMLTQTLRALERDGLVTRRVEPSVPPRVFYGLTARGASLARPLSQLREWAETHMPQVLLDQEAFDRSH</sequence>
<dbReference type="PANTHER" id="PTHR33204:SF37">
    <property type="entry name" value="HTH-TYPE TRANSCRIPTIONAL REGULATOR YODB"/>
    <property type="match status" value="1"/>
</dbReference>
<keyword evidence="3" id="KW-0804">Transcription</keyword>
<evidence type="ECO:0000259" key="5">
    <source>
        <dbReference type="PROSITE" id="PS51118"/>
    </source>
</evidence>
<reference evidence="6" key="1">
    <citation type="journal article" date="2014" name="Int. J. Syst. Evol. Microbiol.">
        <title>Complete genome sequence of Corynebacterium casei LMG S-19264T (=DSM 44701T), isolated from a smear-ripened cheese.</title>
        <authorList>
            <consortium name="US DOE Joint Genome Institute (JGI-PGF)"/>
            <person name="Walter F."/>
            <person name="Albersmeier A."/>
            <person name="Kalinowski J."/>
            <person name="Ruckert C."/>
        </authorList>
    </citation>
    <scope>NUCLEOTIDE SEQUENCE</scope>
    <source>
        <strain evidence="6">JCM 4477</strain>
    </source>
</reference>
<protein>
    <submittedName>
        <fullName evidence="6">HxlR family transcriptional regulator</fullName>
    </submittedName>
</protein>
<dbReference type="InterPro" id="IPR036390">
    <property type="entry name" value="WH_DNA-bd_sf"/>
</dbReference>
<evidence type="ECO:0000256" key="4">
    <source>
        <dbReference type="SAM" id="MobiDB-lite"/>
    </source>
</evidence>
<dbReference type="PROSITE" id="PS51118">
    <property type="entry name" value="HTH_HXLR"/>
    <property type="match status" value="1"/>
</dbReference>
<dbReference type="EMBL" id="BNBI01000003">
    <property type="protein sequence ID" value="GHE92330.1"/>
    <property type="molecule type" value="Genomic_DNA"/>
</dbReference>
<reference evidence="6" key="2">
    <citation type="submission" date="2020-09" db="EMBL/GenBank/DDBJ databases">
        <authorList>
            <person name="Sun Q."/>
            <person name="Ohkuma M."/>
        </authorList>
    </citation>
    <scope>NUCLEOTIDE SEQUENCE</scope>
    <source>
        <strain evidence="6">JCM 4477</strain>
    </source>
</reference>
<dbReference type="Proteomes" id="UP000630718">
    <property type="component" value="Unassembled WGS sequence"/>
</dbReference>
<gene>
    <name evidence="6" type="ORF">GCM10018772_14990</name>
</gene>
<dbReference type="AlphaFoldDB" id="A0A919A8Y2"/>
<keyword evidence="7" id="KW-1185">Reference proteome</keyword>
<feature type="compositionally biased region" description="Polar residues" evidence="4">
    <location>
        <begin position="1"/>
        <end position="10"/>
    </location>
</feature>
<name>A0A919A8Y2_9ACTN</name>
<evidence type="ECO:0000256" key="2">
    <source>
        <dbReference type="ARBA" id="ARBA00023125"/>
    </source>
</evidence>
<keyword evidence="1" id="KW-0805">Transcription regulation</keyword>
<feature type="domain" description="HTH hxlR-type" evidence="5">
    <location>
        <begin position="28"/>
        <end position="128"/>
    </location>
</feature>
<dbReference type="RefSeq" id="WP_190203347.1">
    <property type="nucleotide sequence ID" value="NZ_BNBI01000003.1"/>
</dbReference>
<dbReference type="GO" id="GO:0003677">
    <property type="term" value="F:DNA binding"/>
    <property type="evidence" value="ECO:0007669"/>
    <property type="project" value="UniProtKB-KW"/>
</dbReference>
<dbReference type="Gene3D" id="1.10.10.10">
    <property type="entry name" value="Winged helix-like DNA-binding domain superfamily/Winged helix DNA-binding domain"/>
    <property type="match status" value="1"/>
</dbReference>
<evidence type="ECO:0000313" key="6">
    <source>
        <dbReference type="EMBL" id="GHE92330.1"/>
    </source>
</evidence>
<evidence type="ECO:0000256" key="3">
    <source>
        <dbReference type="ARBA" id="ARBA00023163"/>
    </source>
</evidence>
<organism evidence="6 7">
    <name type="scientific">Streptomyces fumanus</name>
    <dbReference type="NCBI Taxonomy" id="67302"/>
    <lineage>
        <taxon>Bacteria</taxon>
        <taxon>Bacillati</taxon>
        <taxon>Actinomycetota</taxon>
        <taxon>Actinomycetes</taxon>
        <taxon>Kitasatosporales</taxon>
        <taxon>Streptomycetaceae</taxon>
        <taxon>Streptomyces</taxon>
    </lineage>
</organism>
<feature type="region of interest" description="Disordered" evidence="4">
    <location>
        <begin position="1"/>
        <end position="21"/>
    </location>
</feature>